<dbReference type="InterPro" id="IPR012910">
    <property type="entry name" value="Plug_dom"/>
</dbReference>
<dbReference type="EMBL" id="AP018694">
    <property type="protein sequence ID" value="BBE17169.1"/>
    <property type="molecule type" value="Genomic_DNA"/>
</dbReference>
<keyword evidence="7 11" id="KW-0798">TonB box</keyword>
<dbReference type="InterPro" id="IPR037066">
    <property type="entry name" value="Plug_dom_sf"/>
</dbReference>
<proteinExistence type="inferred from homology"/>
<dbReference type="InterPro" id="IPR023996">
    <property type="entry name" value="TonB-dep_OMP_SusC/RagA"/>
</dbReference>
<dbReference type="SUPFAM" id="SSF49464">
    <property type="entry name" value="Carboxypeptidase regulatory domain-like"/>
    <property type="match status" value="1"/>
</dbReference>
<protein>
    <submittedName>
        <fullName evidence="13">SusC, outer membrane protein</fullName>
    </submittedName>
</protein>
<evidence type="ECO:0000313" key="13">
    <source>
        <dbReference type="EMBL" id="BBE17169.1"/>
    </source>
</evidence>
<keyword evidence="4" id="KW-0410">Iron transport</keyword>
<keyword evidence="4" id="KW-0406">Ion transport</keyword>
<sequence length="1088" mass="120894">MTMRITLFIFFIAVTQIFAENIYSQNTRLSLKLENVDIKDALLQIEEKSEFYFMYDANKINVNQKVSLLVENGLITEVLDRLFKSTSINYEINNRLIALSDAAAIQSMQSGQTGKVTGKVVSQSGEPLPGVTVLVKGTTTGSITDIDGQFSLSNIQSGSTFVFSFVGMKPQEVAYKGQTNLQIVLEEESIGLDEVVAIGYGSVKKGSVTSSIASVKSDNFVKGAVKDAAQLIQGKVAGLTISLPSGDPTKGAVIMLRGNASLLGTSDPLVLVDGVPGSLESVAPEDIESVDVLKDGSASAIYGTRGTNGVIIITTKSSGNEMAPTIEYSGYLSSSSISRKLDFMNADQLREKWNQGYKFNGANLEDFGSSTDWLGEITRNALSHVHNIIFRGGSKNTNLTASLNYKNNQGVFILSDNIKYTGRIDLSHSMFNGKLVADIGTIFSEQTYWTGGDGYSFNNYVYRQAIIRNPTEPVRNADGSWYERDVYFYDNPVGYLKESDGENRYRNMRFTASLTYKPLKDLDIRAMVTRKGNSNIRGFYQTLNHVSNTKYSTGGFASRGTDDYVGNYSELSANYKKTIGQHSFSALAGYNYEDNMNEGFWANNRYFPTDSYTYNNLGIGSGLTLGKAGMGSYKNSDKLIAAFSRVTYSFADKYLLMASIRHEGSSKFGKDNKWGNFPGVSAGWRITQEPFMKSLSWVSNLKLRAGYGVTGTNVSDPYQSLSSLTYSDFFYYNGEWVRKLVPTRNANPDLRWEKKEEINVGLDFDFFNGRVSGAFDFYNRRTKDALWDYNVPTPPYLYGSITANVGEIKNQGFEALINVVPVKTSDFTWNAGLTFSTNKNKLVSLSNDKFQTTNDFFDAGYTGEPIQIETHRIQIGGPIGNFYGLKSIGITHKGDEFGTDGTADNPEGIWIIERPDGTHIKATDSSTDDRQVLGNGIPKYYVSWNNNFKYKNFDLSINMRGAFGYQILNFSRMFYENPTIGYNTLNSAFDKVYGQAVLTDVQRFVSYYVENGDYWKIDNATLGYTVKLNNKNTIKNLRVYASGTNLLTITKYKGIDPEVQQTGLYPGNDDRDKYPTTRTYTLGVNVTF</sequence>
<feature type="domain" description="Secretin/TonB short N-terminal" evidence="12">
    <location>
        <begin position="51"/>
        <end position="102"/>
    </location>
</feature>
<dbReference type="Proteomes" id="UP001193389">
    <property type="component" value="Chromosome"/>
</dbReference>
<evidence type="ECO:0000256" key="3">
    <source>
        <dbReference type="ARBA" id="ARBA00022452"/>
    </source>
</evidence>
<dbReference type="KEGG" id="anf:AQPE_1318"/>
<comment type="subcellular location">
    <subcellularLocation>
        <location evidence="1 10">Cell outer membrane</location>
        <topology evidence="1 10">Multi-pass membrane protein</topology>
    </subcellularLocation>
</comment>
<keyword evidence="3 10" id="KW-1134">Transmembrane beta strand</keyword>
<evidence type="ECO:0000256" key="1">
    <source>
        <dbReference type="ARBA" id="ARBA00004571"/>
    </source>
</evidence>
<keyword evidence="2 10" id="KW-0813">Transport</keyword>
<evidence type="ECO:0000256" key="5">
    <source>
        <dbReference type="ARBA" id="ARBA00022692"/>
    </source>
</evidence>
<dbReference type="Pfam" id="PF00593">
    <property type="entry name" value="TonB_dep_Rec_b-barrel"/>
    <property type="match status" value="1"/>
</dbReference>
<evidence type="ECO:0000256" key="11">
    <source>
        <dbReference type="RuleBase" id="RU003357"/>
    </source>
</evidence>
<dbReference type="Gene3D" id="2.60.40.1120">
    <property type="entry name" value="Carboxypeptidase-like, regulatory domain"/>
    <property type="match status" value="1"/>
</dbReference>
<dbReference type="Gene3D" id="2.40.170.20">
    <property type="entry name" value="TonB-dependent receptor, beta-barrel domain"/>
    <property type="match status" value="1"/>
</dbReference>
<keyword evidence="5 10" id="KW-0812">Transmembrane</keyword>
<evidence type="ECO:0000256" key="6">
    <source>
        <dbReference type="ARBA" id="ARBA00023004"/>
    </source>
</evidence>
<dbReference type="NCBIfam" id="TIGR04056">
    <property type="entry name" value="OMP_RagA_SusC"/>
    <property type="match status" value="1"/>
</dbReference>
<keyword evidence="6" id="KW-0408">Iron</keyword>
<accession>A0A5K7S6M2</accession>
<dbReference type="Gene3D" id="2.170.130.10">
    <property type="entry name" value="TonB-dependent receptor, plug domain"/>
    <property type="match status" value="1"/>
</dbReference>
<dbReference type="NCBIfam" id="TIGR04057">
    <property type="entry name" value="SusC_RagA_signa"/>
    <property type="match status" value="1"/>
</dbReference>
<dbReference type="InterPro" id="IPR023997">
    <property type="entry name" value="TonB-dep_OMP_SusC/RagA_CS"/>
</dbReference>
<evidence type="ECO:0000256" key="7">
    <source>
        <dbReference type="ARBA" id="ARBA00023077"/>
    </source>
</evidence>
<dbReference type="GO" id="GO:0009279">
    <property type="term" value="C:cell outer membrane"/>
    <property type="evidence" value="ECO:0007669"/>
    <property type="project" value="UniProtKB-SubCell"/>
</dbReference>
<evidence type="ECO:0000256" key="4">
    <source>
        <dbReference type="ARBA" id="ARBA00022496"/>
    </source>
</evidence>
<evidence type="ECO:0000256" key="2">
    <source>
        <dbReference type="ARBA" id="ARBA00022448"/>
    </source>
</evidence>
<dbReference type="InterPro" id="IPR008969">
    <property type="entry name" value="CarboxyPept-like_regulatory"/>
</dbReference>
<evidence type="ECO:0000313" key="14">
    <source>
        <dbReference type="Proteomes" id="UP001193389"/>
    </source>
</evidence>
<dbReference type="PROSITE" id="PS52016">
    <property type="entry name" value="TONB_DEPENDENT_REC_3"/>
    <property type="match status" value="1"/>
</dbReference>
<dbReference type="FunFam" id="2.60.40.1120:FF:000003">
    <property type="entry name" value="Outer membrane protein Omp121"/>
    <property type="match status" value="1"/>
</dbReference>
<evidence type="ECO:0000256" key="9">
    <source>
        <dbReference type="ARBA" id="ARBA00023237"/>
    </source>
</evidence>
<dbReference type="Pfam" id="PF07715">
    <property type="entry name" value="Plug"/>
    <property type="match status" value="1"/>
</dbReference>
<dbReference type="InterPro" id="IPR039426">
    <property type="entry name" value="TonB-dep_rcpt-like"/>
</dbReference>
<dbReference type="GO" id="GO:0006826">
    <property type="term" value="P:iron ion transport"/>
    <property type="evidence" value="ECO:0007669"/>
    <property type="project" value="UniProtKB-KW"/>
</dbReference>
<gene>
    <name evidence="13" type="ORF">AQPE_1318</name>
</gene>
<evidence type="ECO:0000256" key="8">
    <source>
        <dbReference type="ARBA" id="ARBA00023136"/>
    </source>
</evidence>
<dbReference type="SUPFAM" id="SSF56935">
    <property type="entry name" value="Porins"/>
    <property type="match status" value="1"/>
</dbReference>
<reference evidence="13" key="1">
    <citation type="journal article" date="2020" name="Int. J. Syst. Evol. Microbiol.">
        <title>Aquipluma nitroreducens gen. nov. sp. nov., a novel facultatively anaerobic bacterium isolated from a freshwater lake.</title>
        <authorList>
            <person name="Watanabe M."/>
            <person name="Kojima H."/>
            <person name="Fukui M."/>
        </authorList>
    </citation>
    <scope>NUCLEOTIDE SEQUENCE</scope>
    <source>
        <strain evidence="13">MeG22</strain>
    </source>
</reference>
<evidence type="ECO:0000256" key="10">
    <source>
        <dbReference type="PROSITE-ProRule" id="PRU01360"/>
    </source>
</evidence>
<dbReference type="Pfam" id="PF13715">
    <property type="entry name" value="CarbopepD_reg_2"/>
    <property type="match status" value="1"/>
</dbReference>
<keyword evidence="9 10" id="KW-0998">Cell outer membrane</keyword>
<name>A0A5K7S6M2_9BACT</name>
<comment type="similarity">
    <text evidence="10 11">Belongs to the TonB-dependent receptor family.</text>
</comment>
<organism evidence="13 14">
    <name type="scientific">Aquipluma nitroreducens</name>
    <dbReference type="NCBI Taxonomy" id="2010828"/>
    <lineage>
        <taxon>Bacteria</taxon>
        <taxon>Pseudomonadati</taxon>
        <taxon>Bacteroidota</taxon>
        <taxon>Bacteroidia</taxon>
        <taxon>Marinilabiliales</taxon>
        <taxon>Prolixibacteraceae</taxon>
        <taxon>Aquipluma</taxon>
    </lineage>
</organism>
<dbReference type="InterPro" id="IPR036942">
    <property type="entry name" value="Beta-barrel_TonB_sf"/>
</dbReference>
<dbReference type="InterPro" id="IPR011662">
    <property type="entry name" value="Secretin/TonB_short_N"/>
</dbReference>
<dbReference type="SMART" id="SM00965">
    <property type="entry name" value="STN"/>
    <property type="match status" value="1"/>
</dbReference>
<keyword evidence="8 10" id="KW-0472">Membrane</keyword>
<dbReference type="InterPro" id="IPR000531">
    <property type="entry name" value="Beta-barrel_TonB"/>
</dbReference>
<evidence type="ECO:0000259" key="12">
    <source>
        <dbReference type="SMART" id="SM00965"/>
    </source>
</evidence>
<keyword evidence="14" id="KW-1185">Reference proteome</keyword>
<dbReference type="AlphaFoldDB" id="A0A5K7S6M2"/>